<keyword evidence="2" id="KW-1185">Reference proteome</keyword>
<sequence length="466" mass="54443">MIRLLLGLSFLSILGCSEKSKECPSVFFGGEIVNPTSDYVVLYKNDTYVDSVKLDEGNRFAFNLQAIEEGLYHFDHSPELQYLYLQEGDSILIRLNTVEFDESLVFSGQGSEINNFLIEMFLTYEKESPFVYDYYALNPEEFKQKIDSLRNLKIASLEEMTQDNLLSEKALSIAKASIDYNNFIYKEKYPFYHKKKTDEETIHELSDGFYDYRSTLDLNRKDLAYFRPYFDFVKYHFGNLSYMSCIKSCGSDEKPGGKHLHFNKHKIKLVDSLVAETELRDMLFRNIAMDYLLKEHDSNKECQAFINKFDSLSTNDEHKEEIAHLYQGIQNLQPNYSLPDLMLLDTNNNEISLKDISKKKTTVFYFWTASQKKHFRNVSKQVRKLKKENPDLNFVGINLRNSHAQWVKMLDQHSMDKANQYHGKNFKEVRNTMIIDGLNKCVIAKDTIIVDAFANLYASFEKQKKL</sequence>
<dbReference type="Proteomes" id="UP000050827">
    <property type="component" value="Unassembled WGS sequence"/>
</dbReference>
<comment type="caution">
    <text evidence="1">The sequence shown here is derived from an EMBL/GenBank/DDBJ whole genome shotgun (WGS) entry which is preliminary data.</text>
</comment>
<gene>
    <name evidence="1" type="ORF">AAY42_02625</name>
</gene>
<evidence type="ECO:0000313" key="2">
    <source>
        <dbReference type="Proteomes" id="UP000050827"/>
    </source>
</evidence>
<dbReference type="EMBL" id="LCTZ01000002">
    <property type="protein sequence ID" value="KQC28911.1"/>
    <property type="molecule type" value="Genomic_DNA"/>
</dbReference>
<dbReference type="SUPFAM" id="SSF52833">
    <property type="entry name" value="Thioredoxin-like"/>
    <property type="match status" value="1"/>
</dbReference>
<dbReference type="Gene3D" id="3.40.30.10">
    <property type="entry name" value="Glutaredoxin"/>
    <property type="match status" value="1"/>
</dbReference>
<evidence type="ECO:0000313" key="1">
    <source>
        <dbReference type="EMBL" id="KQC28911.1"/>
    </source>
</evidence>
<proteinExistence type="predicted"/>
<dbReference type="RefSeq" id="WP_055392454.1">
    <property type="nucleotide sequence ID" value="NZ_LCTZ01000002.1"/>
</dbReference>
<dbReference type="STRING" id="346185.AAY42_02625"/>
<name>A0A0Q1CDV8_9FLAO</name>
<dbReference type="AlphaFoldDB" id="A0A0Q1CDV8"/>
<dbReference type="OrthoDB" id="1146847at2"/>
<dbReference type="InterPro" id="IPR036249">
    <property type="entry name" value="Thioredoxin-like_sf"/>
</dbReference>
<dbReference type="PATRIC" id="fig|1547436.3.peg.547"/>
<protein>
    <submittedName>
        <fullName evidence="1">Transaldolase</fullName>
    </submittedName>
</protein>
<organism evidence="1 2">
    <name type="scientific">Flagellimonas eckloniae</name>
    <dbReference type="NCBI Taxonomy" id="346185"/>
    <lineage>
        <taxon>Bacteria</taxon>
        <taxon>Pseudomonadati</taxon>
        <taxon>Bacteroidota</taxon>
        <taxon>Flavobacteriia</taxon>
        <taxon>Flavobacteriales</taxon>
        <taxon>Flavobacteriaceae</taxon>
        <taxon>Flagellimonas</taxon>
    </lineage>
</organism>
<accession>A0A0Q1CDV8</accession>
<dbReference type="PROSITE" id="PS51257">
    <property type="entry name" value="PROKAR_LIPOPROTEIN"/>
    <property type="match status" value="1"/>
</dbReference>
<reference evidence="1 2" key="1">
    <citation type="submission" date="2015-04" db="EMBL/GenBank/DDBJ databases">
        <title>Complete genome of flavobacterium.</title>
        <authorList>
            <person name="Kwon Y.M."/>
            <person name="Kim S.-J."/>
        </authorList>
    </citation>
    <scope>NUCLEOTIDE SEQUENCE [LARGE SCALE GENOMIC DNA]</scope>
    <source>
        <strain evidence="1 2">DK169</strain>
    </source>
</reference>